<dbReference type="EMBL" id="CP045423">
    <property type="protein sequence ID" value="QFU16230.1"/>
    <property type="molecule type" value="Genomic_DNA"/>
</dbReference>
<dbReference type="Proteomes" id="UP000325614">
    <property type="component" value="Chromosome"/>
</dbReference>
<organism evidence="2 3">
    <name type="scientific">Microvirga thermotolerans</name>
    <dbReference type="NCBI Taxonomy" id="2651334"/>
    <lineage>
        <taxon>Bacteria</taxon>
        <taxon>Pseudomonadati</taxon>
        <taxon>Pseudomonadota</taxon>
        <taxon>Alphaproteobacteria</taxon>
        <taxon>Hyphomicrobiales</taxon>
        <taxon>Methylobacteriaceae</taxon>
        <taxon>Microvirga</taxon>
    </lineage>
</organism>
<dbReference type="InterPro" id="IPR000182">
    <property type="entry name" value="GNAT_dom"/>
</dbReference>
<dbReference type="PROSITE" id="PS51186">
    <property type="entry name" value="GNAT"/>
    <property type="match status" value="1"/>
</dbReference>
<dbReference type="AlphaFoldDB" id="A0A5P9JXU1"/>
<accession>A0A5P9JXU1</accession>
<dbReference type="PANTHER" id="PTHR43792:SF16">
    <property type="entry name" value="N-ACETYLTRANSFERASE DOMAIN-CONTAINING PROTEIN"/>
    <property type="match status" value="1"/>
</dbReference>
<dbReference type="Pfam" id="PF13302">
    <property type="entry name" value="Acetyltransf_3"/>
    <property type="match status" value="1"/>
</dbReference>
<reference evidence="2 3" key="1">
    <citation type="submission" date="2019-10" db="EMBL/GenBank/DDBJ databases">
        <title>Isolation, Identification of Microvirga thermotolerans HR1, a novel thermophilic bacterium and Comparative Genomics of the genus Microvirga.</title>
        <authorList>
            <person name="Li J."/>
            <person name="Zhang W."/>
            <person name="Lin M."/>
            <person name="Wang J."/>
        </authorList>
    </citation>
    <scope>NUCLEOTIDE SEQUENCE [LARGE SCALE GENOMIC DNA]</scope>
    <source>
        <strain evidence="2 3">HR1</strain>
    </source>
</reference>
<evidence type="ECO:0000313" key="2">
    <source>
        <dbReference type="EMBL" id="QFU16230.1"/>
    </source>
</evidence>
<dbReference type="GO" id="GO:0016747">
    <property type="term" value="F:acyltransferase activity, transferring groups other than amino-acyl groups"/>
    <property type="evidence" value="ECO:0007669"/>
    <property type="project" value="InterPro"/>
</dbReference>
<sequence>MSRHRTASPGRPLVPAASAPIVETQRLRLRGHRADDFDASVALWSEPVTIRFIGPGRPFTREENWARLVRYVGHWSLLGYGYWAVEDRASGAFVGEVGFADFRREIEPSIDGMPEMGWVMTPEVHGRGYATEAVRAALAWGDAHFGLVPTVCLISPENLPSIRVAEKCGFRPFERTTYKDKPTVLFRREPGGV</sequence>
<proteinExistence type="predicted"/>
<evidence type="ECO:0000259" key="1">
    <source>
        <dbReference type="PROSITE" id="PS51186"/>
    </source>
</evidence>
<keyword evidence="3" id="KW-1185">Reference proteome</keyword>
<dbReference type="KEGG" id="mico:GDR74_08335"/>
<gene>
    <name evidence="2" type="ORF">GDR74_08335</name>
</gene>
<dbReference type="InterPro" id="IPR016181">
    <property type="entry name" value="Acyl_CoA_acyltransferase"/>
</dbReference>
<dbReference type="RefSeq" id="WP_152585874.1">
    <property type="nucleotide sequence ID" value="NZ_CP045423.1"/>
</dbReference>
<dbReference type="InterPro" id="IPR051531">
    <property type="entry name" value="N-acetyltransferase"/>
</dbReference>
<name>A0A5P9JXU1_9HYPH</name>
<keyword evidence="2" id="KW-0808">Transferase</keyword>
<feature type="domain" description="N-acetyltransferase" evidence="1">
    <location>
        <begin position="27"/>
        <end position="191"/>
    </location>
</feature>
<dbReference type="PANTHER" id="PTHR43792">
    <property type="entry name" value="GNAT FAMILY, PUTATIVE (AFU_ORTHOLOGUE AFUA_3G00765)-RELATED-RELATED"/>
    <property type="match status" value="1"/>
</dbReference>
<evidence type="ECO:0000313" key="3">
    <source>
        <dbReference type="Proteomes" id="UP000325614"/>
    </source>
</evidence>
<protein>
    <submittedName>
        <fullName evidence="2">GNAT family N-acetyltransferase</fullName>
    </submittedName>
</protein>
<dbReference type="Gene3D" id="3.40.630.30">
    <property type="match status" value="1"/>
</dbReference>
<dbReference type="SUPFAM" id="SSF55729">
    <property type="entry name" value="Acyl-CoA N-acyltransferases (Nat)"/>
    <property type="match status" value="1"/>
</dbReference>